<dbReference type="InterPro" id="IPR036388">
    <property type="entry name" value="WH-like_DNA-bd_sf"/>
</dbReference>
<dbReference type="Gene3D" id="1.10.10.10">
    <property type="entry name" value="Winged helix-like DNA-binding domain superfamily/Winged helix DNA-binding domain"/>
    <property type="match status" value="1"/>
</dbReference>
<dbReference type="EMBL" id="OAOP01000009">
    <property type="protein sequence ID" value="SNX74417.1"/>
    <property type="molecule type" value="Genomic_DNA"/>
</dbReference>
<dbReference type="PANTHER" id="PTHR30126:SF40">
    <property type="entry name" value="HTH-TYPE TRANSCRIPTIONAL REGULATOR GLTR"/>
    <property type="match status" value="1"/>
</dbReference>
<evidence type="ECO:0000256" key="1">
    <source>
        <dbReference type="ARBA" id="ARBA00009437"/>
    </source>
</evidence>
<name>A0A285D3L9_9BACI</name>
<dbReference type="SUPFAM" id="SSF53850">
    <property type="entry name" value="Periplasmic binding protein-like II"/>
    <property type="match status" value="1"/>
</dbReference>
<dbReference type="GO" id="GO:0003700">
    <property type="term" value="F:DNA-binding transcription factor activity"/>
    <property type="evidence" value="ECO:0007669"/>
    <property type="project" value="InterPro"/>
</dbReference>
<dbReference type="AlphaFoldDB" id="A0A285D3L9"/>
<organism evidence="6 7">
    <name type="scientific">Bacillus oleivorans</name>
    <dbReference type="NCBI Taxonomy" id="1448271"/>
    <lineage>
        <taxon>Bacteria</taxon>
        <taxon>Bacillati</taxon>
        <taxon>Bacillota</taxon>
        <taxon>Bacilli</taxon>
        <taxon>Bacillales</taxon>
        <taxon>Bacillaceae</taxon>
        <taxon>Bacillus</taxon>
    </lineage>
</organism>
<keyword evidence="7" id="KW-1185">Reference proteome</keyword>
<dbReference type="RefSeq" id="WP_179714335.1">
    <property type="nucleotide sequence ID" value="NZ_JBEPMQ010000009.1"/>
</dbReference>
<evidence type="ECO:0000259" key="5">
    <source>
        <dbReference type="PROSITE" id="PS50931"/>
    </source>
</evidence>
<reference evidence="6 7" key="1">
    <citation type="submission" date="2017-08" db="EMBL/GenBank/DDBJ databases">
        <authorList>
            <person name="de Groot N.N."/>
        </authorList>
    </citation>
    <scope>NUCLEOTIDE SEQUENCE [LARGE SCALE GENOMIC DNA]</scope>
    <source>
        <strain evidence="6 7">JC228</strain>
    </source>
</reference>
<evidence type="ECO:0000256" key="2">
    <source>
        <dbReference type="ARBA" id="ARBA00023015"/>
    </source>
</evidence>
<evidence type="ECO:0000313" key="7">
    <source>
        <dbReference type="Proteomes" id="UP000219546"/>
    </source>
</evidence>
<dbReference type="Pfam" id="PF03466">
    <property type="entry name" value="LysR_substrate"/>
    <property type="match status" value="1"/>
</dbReference>
<dbReference type="InterPro" id="IPR036390">
    <property type="entry name" value="WH_DNA-bd_sf"/>
</dbReference>
<dbReference type="Gene3D" id="3.40.190.290">
    <property type="match status" value="1"/>
</dbReference>
<dbReference type="CDD" id="cd05466">
    <property type="entry name" value="PBP2_LTTR_substrate"/>
    <property type="match status" value="1"/>
</dbReference>
<evidence type="ECO:0000313" key="6">
    <source>
        <dbReference type="EMBL" id="SNX74417.1"/>
    </source>
</evidence>
<dbReference type="PROSITE" id="PS50931">
    <property type="entry name" value="HTH_LYSR"/>
    <property type="match status" value="1"/>
</dbReference>
<dbReference type="Pfam" id="PF00126">
    <property type="entry name" value="HTH_1"/>
    <property type="match status" value="1"/>
</dbReference>
<dbReference type="GO" id="GO:0000976">
    <property type="term" value="F:transcription cis-regulatory region binding"/>
    <property type="evidence" value="ECO:0007669"/>
    <property type="project" value="TreeGrafter"/>
</dbReference>
<feature type="domain" description="HTH lysR-type" evidence="5">
    <location>
        <begin position="1"/>
        <end position="58"/>
    </location>
</feature>
<dbReference type="PRINTS" id="PR00039">
    <property type="entry name" value="HTHLYSR"/>
</dbReference>
<sequence>MEFEQLEAFLAVSQTKNFTKAAELLHIAQSTVTTRIKLLEEKMNKKLFERNNRMVELTPAGINFLPFAQRIQELMYEGEKIVRSEGLFEGSIVFGSLQSLWEYVFPPIISAFRKEQPKIALRTITGHSNDIIQKMMDGFIDIGVVYIPPHHHEIEVVPYFEDTIHLFAHQNFVIKKDSIVTEDFNKLPYIHMNWGSPFTEWYLKSLGDVIYPLQVDNSTLFVKMLLSGEGIGFLPEYIAKGHVQENQLKKLPFTPTHPIPKRPAYIIYPKRKKAKVEQLLHFLL</sequence>
<accession>A0A285D3L9</accession>
<dbReference type="Proteomes" id="UP000219546">
    <property type="component" value="Unassembled WGS sequence"/>
</dbReference>
<comment type="similarity">
    <text evidence="1">Belongs to the LysR transcriptional regulatory family.</text>
</comment>
<keyword evidence="4" id="KW-0804">Transcription</keyword>
<keyword evidence="2" id="KW-0805">Transcription regulation</keyword>
<gene>
    <name evidence="6" type="ORF">SAMN05877753_10988</name>
</gene>
<dbReference type="InterPro" id="IPR000847">
    <property type="entry name" value="LysR_HTH_N"/>
</dbReference>
<proteinExistence type="inferred from homology"/>
<dbReference type="InterPro" id="IPR005119">
    <property type="entry name" value="LysR_subst-bd"/>
</dbReference>
<protein>
    <submittedName>
        <fullName evidence="6">DNA-binding transcriptional LysR family regulator</fullName>
    </submittedName>
</protein>
<dbReference type="SUPFAM" id="SSF46785">
    <property type="entry name" value="Winged helix' DNA-binding domain"/>
    <property type="match status" value="1"/>
</dbReference>
<evidence type="ECO:0000256" key="4">
    <source>
        <dbReference type="ARBA" id="ARBA00023163"/>
    </source>
</evidence>
<keyword evidence="3 6" id="KW-0238">DNA-binding</keyword>
<dbReference type="PANTHER" id="PTHR30126">
    <property type="entry name" value="HTH-TYPE TRANSCRIPTIONAL REGULATOR"/>
    <property type="match status" value="1"/>
</dbReference>
<dbReference type="FunFam" id="1.10.10.10:FF:000001">
    <property type="entry name" value="LysR family transcriptional regulator"/>
    <property type="match status" value="1"/>
</dbReference>
<evidence type="ECO:0000256" key="3">
    <source>
        <dbReference type="ARBA" id="ARBA00023125"/>
    </source>
</evidence>